<organism evidence="3 4">
    <name type="scientific">Planosporangium flavigriseum</name>
    <dbReference type="NCBI Taxonomy" id="373681"/>
    <lineage>
        <taxon>Bacteria</taxon>
        <taxon>Bacillati</taxon>
        <taxon>Actinomycetota</taxon>
        <taxon>Actinomycetes</taxon>
        <taxon>Micromonosporales</taxon>
        <taxon>Micromonosporaceae</taxon>
        <taxon>Planosporangium</taxon>
    </lineage>
</organism>
<dbReference type="InterPro" id="IPR052019">
    <property type="entry name" value="F420H2_bilvrd_red/Heme_oxyg"/>
</dbReference>
<reference evidence="3" key="1">
    <citation type="submission" date="2021-01" db="EMBL/GenBank/DDBJ databases">
        <title>Whole genome shotgun sequence of Planosporangium flavigriseum NBRC 105377.</title>
        <authorList>
            <person name="Komaki H."/>
            <person name="Tamura T."/>
        </authorList>
    </citation>
    <scope>NUCLEOTIDE SEQUENCE</scope>
    <source>
        <strain evidence="3">NBRC 105377</strain>
    </source>
</reference>
<feature type="domain" description="Pyridoxamine 5'-phosphate oxidase N-terminal" evidence="2">
    <location>
        <begin position="4"/>
        <end position="136"/>
    </location>
</feature>
<name>A0A8J3M1Z1_9ACTN</name>
<comment type="caution">
    <text evidence="3">The sequence shown here is derived from an EMBL/GenBank/DDBJ whole genome shotgun (WGS) entry which is preliminary data.</text>
</comment>
<keyword evidence="1" id="KW-0560">Oxidoreductase</keyword>
<dbReference type="EMBL" id="BONU01000028">
    <property type="protein sequence ID" value="GIG75240.1"/>
    <property type="molecule type" value="Genomic_DNA"/>
</dbReference>
<dbReference type="NCBIfam" id="TIGR03668">
    <property type="entry name" value="Rv0121_F420"/>
    <property type="match status" value="1"/>
</dbReference>
<dbReference type="InterPro" id="IPR019967">
    <property type="entry name" value="F420-dep_enz_PPOX_Rv0121"/>
</dbReference>
<dbReference type="PANTHER" id="PTHR35176">
    <property type="entry name" value="HEME OXYGENASE HI_0854-RELATED"/>
    <property type="match status" value="1"/>
</dbReference>
<sequence length="141" mass="15812">MNDEEAQRRFAESRVARLATADTDGRPHVVPMVFALATERDIIYSAVDAKPKRTTALRRLANITANPRVAVLVDHYSDDWTKLWWVRADGTGRILDADEPEGRDAIARLAARYPQYRENPPRGPVVAIGVERWSSWSAAGN</sequence>
<dbReference type="Pfam" id="PF01243">
    <property type="entry name" value="PNPOx_N"/>
    <property type="match status" value="1"/>
</dbReference>
<dbReference type="Proteomes" id="UP000653674">
    <property type="component" value="Unassembled WGS sequence"/>
</dbReference>
<dbReference type="InterPro" id="IPR011576">
    <property type="entry name" value="Pyridox_Oxase_N"/>
</dbReference>
<evidence type="ECO:0000313" key="4">
    <source>
        <dbReference type="Proteomes" id="UP000653674"/>
    </source>
</evidence>
<dbReference type="SUPFAM" id="SSF50475">
    <property type="entry name" value="FMN-binding split barrel"/>
    <property type="match status" value="1"/>
</dbReference>
<dbReference type="GO" id="GO:0070967">
    <property type="term" value="F:coenzyme F420 binding"/>
    <property type="evidence" value="ECO:0007669"/>
    <property type="project" value="TreeGrafter"/>
</dbReference>
<evidence type="ECO:0000259" key="2">
    <source>
        <dbReference type="Pfam" id="PF01243"/>
    </source>
</evidence>
<dbReference type="AlphaFoldDB" id="A0A8J3M1Z1"/>
<protein>
    <submittedName>
        <fullName evidence="3">PPOX class F420-dependent oxidoreductase</fullName>
    </submittedName>
</protein>
<dbReference type="GO" id="GO:0005829">
    <property type="term" value="C:cytosol"/>
    <property type="evidence" value="ECO:0007669"/>
    <property type="project" value="TreeGrafter"/>
</dbReference>
<keyword evidence="4" id="KW-1185">Reference proteome</keyword>
<dbReference type="Gene3D" id="2.30.110.10">
    <property type="entry name" value="Electron Transport, Fmn-binding Protein, Chain A"/>
    <property type="match status" value="1"/>
</dbReference>
<dbReference type="RefSeq" id="WP_168079405.1">
    <property type="nucleotide sequence ID" value="NZ_BAAAQJ010000010.1"/>
</dbReference>
<dbReference type="InterPro" id="IPR012349">
    <property type="entry name" value="Split_barrel_FMN-bd"/>
</dbReference>
<evidence type="ECO:0000313" key="3">
    <source>
        <dbReference type="EMBL" id="GIG75240.1"/>
    </source>
</evidence>
<dbReference type="GO" id="GO:0016627">
    <property type="term" value="F:oxidoreductase activity, acting on the CH-CH group of donors"/>
    <property type="evidence" value="ECO:0007669"/>
    <property type="project" value="TreeGrafter"/>
</dbReference>
<dbReference type="PANTHER" id="PTHR35176:SF2">
    <property type="entry name" value="F420H(2)-DEPENDENT REDUCTASE RV1155"/>
    <property type="match status" value="1"/>
</dbReference>
<accession>A0A8J3M1Z1</accession>
<evidence type="ECO:0000256" key="1">
    <source>
        <dbReference type="ARBA" id="ARBA00023002"/>
    </source>
</evidence>
<proteinExistence type="predicted"/>
<gene>
    <name evidence="3" type="ORF">Pfl04_36440</name>
</gene>